<dbReference type="EC" id="3.1.4.52" evidence="6"/>
<name>A0A1J5SSR6_9ZZZZ</name>
<dbReference type="InterPro" id="IPR001610">
    <property type="entry name" value="PAC"/>
</dbReference>
<dbReference type="EMBL" id="MLJW01000020">
    <property type="protein sequence ID" value="OIR11569.1"/>
    <property type="molecule type" value="Genomic_DNA"/>
</dbReference>
<dbReference type="SMART" id="SM00052">
    <property type="entry name" value="EAL"/>
    <property type="match status" value="1"/>
</dbReference>
<dbReference type="Pfam" id="PF00563">
    <property type="entry name" value="EAL"/>
    <property type="match status" value="1"/>
</dbReference>
<dbReference type="PROSITE" id="PS50887">
    <property type="entry name" value="GGDEF"/>
    <property type="match status" value="1"/>
</dbReference>
<dbReference type="PROSITE" id="PS50113">
    <property type="entry name" value="PAC"/>
    <property type="match status" value="1"/>
</dbReference>
<dbReference type="CDD" id="cd00130">
    <property type="entry name" value="PAS"/>
    <property type="match status" value="1"/>
</dbReference>
<dbReference type="Pfam" id="PF00990">
    <property type="entry name" value="GGDEF"/>
    <property type="match status" value="1"/>
</dbReference>
<keyword evidence="1" id="KW-1133">Transmembrane helix</keyword>
<evidence type="ECO:0000259" key="2">
    <source>
        <dbReference type="PROSITE" id="PS50112"/>
    </source>
</evidence>
<dbReference type="SMART" id="SM00091">
    <property type="entry name" value="PAS"/>
    <property type="match status" value="1"/>
</dbReference>
<feature type="domain" description="PAC" evidence="3">
    <location>
        <begin position="265"/>
        <end position="318"/>
    </location>
</feature>
<evidence type="ECO:0000259" key="5">
    <source>
        <dbReference type="PROSITE" id="PS50887"/>
    </source>
</evidence>
<comment type="caution">
    <text evidence="6">The sequence shown here is derived from an EMBL/GenBank/DDBJ whole genome shotgun (WGS) entry which is preliminary data.</text>
</comment>
<dbReference type="InterPro" id="IPR029787">
    <property type="entry name" value="Nucleotide_cyclase"/>
</dbReference>
<feature type="domain" description="GGDEF" evidence="5">
    <location>
        <begin position="350"/>
        <end position="483"/>
    </location>
</feature>
<dbReference type="InterPro" id="IPR001633">
    <property type="entry name" value="EAL_dom"/>
</dbReference>
<feature type="transmembrane region" description="Helical" evidence="1">
    <location>
        <begin position="75"/>
        <end position="96"/>
    </location>
</feature>
<dbReference type="SUPFAM" id="SSF55073">
    <property type="entry name" value="Nucleotide cyclase"/>
    <property type="match status" value="1"/>
</dbReference>
<dbReference type="GO" id="GO:0071111">
    <property type="term" value="F:cyclic-guanylate-specific phosphodiesterase activity"/>
    <property type="evidence" value="ECO:0007669"/>
    <property type="project" value="UniProtKB-EC"/>
</dbReference>
<feature type="transmembrane region" description="Helical" evidence="1">
    <location>
        <begin position="48"/>
        <end position="68"/>
    </location>
</feature>
<dbReference type="Gene3D" id="3.20.20.450">
    <property type="entry name" value="EAL domain"/>
    <property type="match status" value="1"/>
</dbReference>
<evidence type="ECO:0000259" key="4">
    <source>
        <dbReference type="PROSITE" id="PS50883"/>
    </source>
</evidence>
<dbReference type="InterPro" id="IPR000014">
    <property type="entry name" value="PAS"/>
</dbReference>
<dbReference type="Gene3D" id="3.30.450.20">
    <property type="entry name" value="PAS domain"/>
    <property type="match status" value="1"/>
</dbReference>
<dbReference type="InterPro" id="IPR043128">
    <property type="entry name" value="Rev_trsase/Diguanyl_cyclase"/>
</dbReference>
<dbReference type="CDD" id="cd01949">
    <property type="entry name" value="GGDEF"/>
    <property type="match status" value="1"/>
</dbReference>
<keyword evidence="1" id="KW-0472">Membrane</keyword>
<dbReference type="InterPro" id="IPR000700">
    <property type="entry name" value="PAS-assoc_C"/>
</dbReference>
<feature type="domain" description="PAS" evidence="2">
    <location>
        <begin position="189"/>
        <end position="261"/>
    </location>
</feature>
<dbReference type="NCBIfam" id="TIGR00254">
    <property type="entry name" value="GGDEF"/>
    <property type="match status" value="1"/>
</dbReference>
<accession>A0A1J5SSR6</accession>
<dbReference type="Pfam" id="PF08447">
    <property type="entry name" value="PAS_3"/>
    <property type="match status" value="1"/>
</dbReference>
<dbReference type="InterPro" id="IPR000160">
    <property type="entry name" value="GGDEF_dom"/>
</dbReference>
<sequence>MKKNGSFNPNSASQGRNVGYKAAFLDGVFLFGGIVALGMGFIRWQASVAMGMIDFGFAGFCFALRIYLRRRGSNVDLASSVALALSYGLFTAVYILAPYNTMRLSLFFLLSAAAFFLQGRRAGRTWLVIILLTIVAIDALPYFATGYSHVDVLTGCLYLLVLFVIFEKYETFRELQRTHEEEREVLRLTEERLRHALEGSGDAVWDWQLQSGEFHYSRRFADMLGYTEEELGDRSGTVFKVVHADDERRVRNELRGFLKRKTGYYVSEMRLVCKDGSWKWILCRGTVTQRDEAGEPALMVGTFSDITQLKQHEKQLEHIAHYDALTGIPNRVLLADRLQQALAHSKREGTILAVCYLDLDGFKLVNDTMGHEAGDKVLIEVTQRIKNSIRGDDTVARLGGDEFAVLLLGLHAADECSASLNRLLEAISQPIEIRNKLFEVSASIGVATYPGDDHDADTLLRHADQAMYSAKQSGKNRYFLYDAENDQRTRSHHEFLRRLALALGRNEFELYYQPKVDMRSFQLVGAEALIRWRHPERGLLAPAEFLYAIEGTTLEIELGDWVVTTALVQLERWHQAGLPMQLSINISAGYLQAKDFAWKLKRKILRHPDLPQGCLQVEVLETAALEDIPRVSDTIERCRKIGISFALDDFGTGYSSLSYLGRLPVDTLKIDQSFIRDLLSDPGDRAIVQGVIALAKAFDRKIVAEGVESEELFRELVAMGCEYGQGYGIARPMPANELPAWLEQWNSAPFS</sequence>
<proteinExistence type="predicted"/>
<dbReference type="SMART" id="SM00086">
    <property type="entry name" value="PAC"/>
    <property type="match status" value="1"/>
</dbReference>
<dbReference type="InterPro" id="IPR035919">
    <property type="entry name" value="EAL_sf"/>
</dbReference>
<dbReference type="PANTHER" id="PTHR44757:SF2">
    <property type="entry name" value="BIOFILM ARCHITECTURE MAINTENANCE PROTEIN MBAA"/>
    <property type="match status" value="1"/>
</dbReference>
<dbReference type="AlphaFoldDB" id="A0A1J5SSR6"/>
<dbReference type="PANTHER" id="PTHR44757">
    <property type="entry name" value="DIGUANYLATE CYCLASE DGCP"/>
    <property type="match status" value="1"/>
</dbReference>
<dbReference type="SUPFAM" id="SSF55785">
    <property type="entry name" value="PYP-like sensor domain (PAS domain)"/>
    <property type="match status" value="1"/>
</dbReference>
<dbReference type="CDD" id="cd01948">
    <property type="entry name" value="EAL"/>
    <property type="match status" value="1"/>
</dbReference>
<evidence type="ECO:0000313" key="6">
    <source>
        <dbReference type="EMBL" id="OIR11569.1"/>
    </source>
</evidence>
<protein>
    <submittedName>
        <fullName evidence="6">Cyclic di-GMP phosphodiesterase Gmr</fullName>
        <ecNumber evidence="6">3.1.4.52</ecNumber>
    </submittedName>
</protein>
<gene>
    <name evidence="6" type="primary">gmr_43</name>
    <name evidence="6" type="ORF">GALL_70640</name>
</gene>
<feature type="transmembrane region" description="Helical" evidence="1">
    <location>
        <begin position="20"/>
        <end position="42"/>
    </location>
</feature>
<feature type="domain" description="EAL" evidence="4">
    <location>
        <begin position="492"/>
        <end position="746"/>
    </location>
</feature>
<dbReference type="InterPro" id="IPR035965">
    <property type="entry name" value="PAS-like_dom_sf"/>
</dbReference>
<dbReference type="InterPro" id="IPR013655">
    <property type="entry name" value="PAS_fold_3"/>
</dbReference>
<keyword evidence="1" id="KW-0812">Transmembrane</keyword>
<dbReference type="Gene3D" id="3.30.70.270">
    <property type="match status" value="1"/>
</dbReference>
<dbReference type="InterPro" id="IPR052155">
    <property type="entry name" value="Biofilm_reg_signaling"/>
</dbReference>
<dbReference type="FunFam" id="3.30.70.270:FF:000001">
    <property type="entry name" value="Diguanylate cyclase domain protein"/>
    <property type="match status" value="1"/>
</dbReference>
<dbReference type="SUPFAM" id="SSF141868">
    <property type="entry name" value="EAL domain-like"/>
    <property type="match status" value="1"/>
</dbReference>
<evidence type="ECO:0000256" key="1">
    <source>
        <dbReference type="SAM" id="Phobius"/>
    </source>
</evidence>
<dbReference type="NCBIfam" id="TIGR00229">
    <property type="entry name" value="sensory_box"/>
    <property type="match status" value="1"/>
</dbReference>
<dbReference type="PROSITE" id="PS50112">
    <property type="entry name" value="PAS"/>
    <property type="match status" value="1"/>
</dbReference>
<feature type="transmembrane region" description="Helical" evidence="1">
    <location>
        <begin position="102"/>
        <end position="119"/>
    </location>
</feature>
<evidence type="ECO:0000259" key="3">
    <source>
        <dbReference type="PROSITE" id="PS50113"/>
    </source>
</evidence>
<reference evidence="6" key="1">
    <citation type="submission" date="2016-10" db="EMBL/GenBank/DDBJ databases">
        <title>Sequence of Gallionella enrichment culture.</title>
        <authorList>
            <person name="Poehlein A."/>
            <person name="Muehling M."/>
            <person name="Daniel R."/>
        </authorList>
    </citation>
    <scope>NUCLEOTIDE SEQUENCE</scope>
</reference>
<organism evidence="6">
    <name type="scientific">mine drainage metagenome</name>
    <dbReference type="NCBI Taxonomy" id="410659"/>
    <lineage>
        <taxon>unclassified sequences</taxon>
        <taxon>metagenomes</taxon>
        <taxon>ecological metagenomes</taxon>
    </lineage>
</organism>
<dbReference type="PROSITE" id="PS50883">
    <property type="entry name" value="EAL"/>
    <property type="match status" value="1"/>
</dbReference>
<feature type="transmembrane region" description="Helical" evidence="1">
    <location>
        <begin position="126"/>
        <end position="144"/>
    </location>
</feature>
<keyword evidence="6" id="KW-0378">Hydrolase</keyword>
<dbReference type="SMART" id="SM00267">
    <property type="entry name" value="GGDEF"/>
    <property type="match status" value="1"/>
</dbReference>